<feature type="domain" description="FAD-binding PCMH-type" evidence="5">
    <location>
        <begin position="43"/>
        <end position="220"/>
    </location>
</feature>
<dbReference type="GO" id="GO:0008720">
    <property type="term" value="F:D-lactate dehydrogenase (NAD+) activity"/>
    <property type="evidence" value="ECO:0007669"/>
    <property type="project" value="TreeGrafter"/>
</dbReference>
<evidence type="ECO:0000259" key="5">
    <source>
        <dbReference type="PROSITE" id="PS51387"/>
    </source>
</evidence>
<evidence type="ECO:0000256" key="1">
    <source>
        <dbReference type="ARBA" id="ARBA00001974"/>
    </source>
</evidence>
<keyword evidence="3" id="KW-0274">FAD</keyword>
<dbReference type="GO" id="GO:0004458">
    <property type="term" value="F:D-lactate dehydrogenase (cytochrome) activity"/>
    <property type="evidence" value="ECO:0007669"/>
    <property type="project" value="TreeGrafter"/>
</dbReference>
<dbReference type="EMBL" id="AZHW01000518">
    <property type="protein sequence ID" value="ETW98801.1"/>
    <property type="molecule type" value="Genomic_DNA"/>
</dbReference>
<dbReference type="PANTHER" id="PTHR11748">
    <property type="entry name" value="D-LACTATE DEHYDROGENASE"/>
    <property type="match status" value="1"/>
</dbReference>
<dbReference type="Gene3D" id="1.10.45.10">
    <property type="entry name" value="Vanillyl-alcohol Oxidase, Chain A, domain 4"/>
    <property type="match status" value="1"/>
</dbReference>
<dbReference type="Pfam" id="PF01565">
    <property type="entry name" value="FAD_binding_4"/>
    <property type="match status" value="1"/>
</dbReference>
<comment type="caution">
    <text evidence="6">The sequence shown here is derived from an EMBL/GenBank/DDBJ whole genome shotgun (WGS) entry which is preliminary data.</text>
</comment>
<keyword evidence="4" id="KW-0560">Oxidoreductase</keyword>
<protein>
    <recommendedName>
        <fullName evidence="5">FAD-binding PCMH-type domain-containing protein</fullName>
    </recommendedName>
</protein>
<evidence type="ECO:0000256" key="2">
    <source>
        <dbReference type="ARBA" id="ARBA00022630"/>
    </source>
</evidence>
<dbReference type="InterPro" id="IPR004113">
    <property type="entry name" value="FAD-bd_oxidored_4_C"/>
</dbReference>
<dbReference type="Gene3D" id="3.30.465.10">
    <property type="match status" value="1"/>
</dbReference>
<proteinExistence type="predicted"/>
<name>W4LN66_ENTF1</name>
<dbReference type="PROSITE" id="PS51387">
    <property type="entry name" value="FAD_PCMH"/>
    <property type="match status" value="1"/>
</dbReference>
<dbReference type="GO" id="GO:0071949">
    <property type="term" value="F:FAD binding"/>
    <property type="evidence" value="ECO:0007669"/>
    <property type="project" value="InterPro"/>
</dbReference>
<dbReference type="GO" id="GO:1903457">
    <property type="term" value="P:lactate catabolic process"/>
    <property type="evidence" value="ECO:0007669"/>
    <property type="project" value="TreeGrafter"/>
</dbReference>
<dbReference type="InterPro" id="IPR016171">
    <property type="entry name" value="Vanillyl_alc_oxidase_C-sub2"/>
</dbReference>
<dbReference type="InterPro" id="IPR016169">
    <property type="entry name" value="FAD-bd_PCMH_sub2"/>
</dbReference>
<accession>W4LN66</accession>
<evidence type="ECO:0000313" key="6">
    <source>
        <dbReference type="EMBL" id="ETW98801.1"/>
    </source>
</evidence>
<evidence type="ECO:0000256" key="3">
    <source>
        <dbReference type="ARBA" id="ARBA00022827"/>
    </source>
</evidence>
<reference evidence="6 7" key="1">
    <citation type="journal article" date="2014" name="Nature">
        <title>An environmental bacterial taxon with a large and distinct metabolic repertoire.</title>
        <authorList>
            <person name="Wilson M.C."/>
            <person name="Mori T."/>
            <person name="Ruckert C."/>
            <person name="Uria A.R."/>
            <person name="Helf M.J."/>
            <person name="Takada K."/>
            <person name="Gernert C."/>
            <person name="Steffens U.A."/>
            <person name="Heycke N."/>
            <person name="Schmitt S."/>
            <person name="Rinke C."/>
            <person name="Helfrich E.J."/>
            <person name="Brachmann A.O."/>
            <person name="Gurgui C."/>
            <person name="Wakimoto T."/>
            <person name="Kracht M."/>
            <person name="Crusemann M."/>
            <person name="Hentschel U."/>
            <person name="Abe I."/>
            <person name="Matsunaga S."/>
            <person name="Kalinowski J."/>
            <person name="Takeyama H."/>
            <person name="Piel J."/>
        </authorList>
    </citation>
    <scope>NUCLEOTIDE SEQUENCE [LARGE SCALE GENOMIC DNA]</scope>
    <source>
        <strain evidence="7">TSY1</strain>
    </source>
</reference>
<dbReference type="InterPro" id="IPR016166">
    <property type="entry name" value="FAD-bd_PCMH"/>
</dbReference>
<dbReference type="SUPFAM" id="SSF55103">
    <property type="entry name" value="FAD-linked oxidases, C-terminal domain"/>
    <property type="match status" value="1"/>
</dbReference>
<dbReference type="HOGENOM" id="CLU_017779_2_3_7"/>
<dbReference type="AlphaFoldDB" id="W4LN66"/>
<gene>
    <name evidence="6" type="ORF">ETSY1_17390</name>
</gene>
<keyword evidence="2" id="KW-0285">Flavoprotein</keyword>
<dbReference type="InterPro" id="IPR006094">
    <property type="entry name" value="Oxid_FAD_bind_N"/>
</dbReference>
<organism evidence="6 7">
    <name type="scientific">Entotheonella factor</name>
    <dbReference type="NCBI Taxonomy" id="1429438"/>
    <lineage>
        <taxon>Bacteria</taxon>
        <taxon>Pseudomonadati</taxon>
        <taxon>Nitrospinota/Tectimicrobiota group</taxon>
        <taxon>Candidatus Tectimicrobiota</taxon>
        <taxon>Candidatus Entotheonellia</taxon>
        <taxon>Candidatus Entotheonellales</taxon>
        <taxon>Candidatus Entotheonellaceae</taxon>
        <taxon>Candidatus Entotheonella</taxon>
    </lineage>
</organism>
<dbReference type="PANTHER" id="PTHR11748:SF118">
    <property type="entry name" value="ALKYLDIHYDROXYACETONEPHOSPHATE SYNTHASE (PRECURSOR)"/>
    <property type="match status" value="1"/>
</dbReference>
<keyword evidence="7" id="KW-1185">Reference proteome</keyword>
<dbReference type="Proteomes" id="UP000019141">
    <property type="component" value="Unassembled WGS sequence"/>
</dbReference>
<dbReference type="Pfam" id="PF02913">
    <property type="entry name" value="FAD-oxidase_C"/>
    <property type="match status" value="1"/>
</dbReference>
<dbReference type="InterPro" id="IPR016164">
    <property type="entry name" value="FAD-linked_Oxase-like_C"/>
</dbReference>
<dbReference type="InterPro" id="IPR036318">
    <property type="entry name" value="FAD-bd_PCMH-like_sf"/>
</dbReference>
<evidence type="ECO:0000313" key="7">
    <source>
        <dbReference type="Proteomes" id="UP000019141"/>
    </source>
</evidence>
<evidence type="ECO:0000256" key="4">
    <source>
        <dbReference type="ARBA" id="ARBA00023002"/>
    </source>
</evidence>
<sequence>MSEDVIVQTLREAIDPAMICTDADTRAFMARDALHPSRLPAGEPVQPVCVVQPRCTEDVAAVLRIANATKCPVIPVGGGSGLMGGASSVIPGIVLDLRQLQAVEIRPADRMADVGAGVTIKALNEAAEPHGLMCGHDPWTVAVATVGGTISTNSLGYLGGKYGAMGDQVLGLEAVLPTGEVIRTRAVEKASTGPSLHPLLIGAEGCFGVITRATLRLVPLPQTRILQAWEFRDFAAGFAAINAILEAGIRPGLLDYGDDEPSAEHDPPCALMVSYEGPKAVAQAEAKAAAAFCAQYRGQLSPRREAERFWHERHASGDAYARARAARQPWNRQRSRFDYLHVALPPSAVLTYRRQCLDLLAQQKCQVHQTGLWDHAGLFSMSYSVGSDTSREDMHRALLTACQDLNGAMEYCHGVGTRLAGLMSREHGVGLDVLRRFKRCLDPNGILNPGKLALTDTDTEAA</sequence>
<dbReference type="SUPFAM" id="SSF56176">
    <property type="entry name" value="FAD-binding/transporter-associated domain-like"/>
    <property type="match status" value="1"/>
</dbReference>
<comment type="cofactor">
    <cofactor evidence="1">
        <name>FAD</name>
        <dbReference type="ChEBI" id="CHEBI:57692"/>
    </cofactor>
</comment>